<sequence>MRLSDEEYTAIEDLAGCNYAPEKIALYLDVDKKEFMKLWFDRTSLVRTAYDRGQLQAEFEVNKQQKLLAQAGNITAAQIFLKESKEQEAKNNLYNILFGSDYED</sequence>
<dbReference type="AlphaFoldDB" id="A0AAV3F5I8"/>
<comment type="caution">
    <text evidence="1">The sequence shown here is derived from an EMBL/GenBank/DDBJ whole genome shotgun (WGS) entry which is preliminary data.</text>
</comment>
<proteinExistence type="predicted"/>
<gene>
    <name evidence="1" type="ORF">HMPREF9715_00893</name>
</gene>
<organism evidence="1 2">
    <name type="scientific">Myroides odoratimimus CIP 101113</name>
    <dbReference type="NCBI Taxonomy" id="883154"/>
    <lineage>
        <taxon>Bacteria</taxon>
        <taxon>Pseudomonadati</taxon>
        <taxon>Bacteroidota</taxon>
        <taxon>Flavobacteriia</taxon>
        <taxon>Flavobacteriales</taxon>
        <taxon>Flavobacteriaceae</taxon>
        <taxon>Myroides</taxon>
    </lineage>
</organism>
<accession>A0AAV3F5I8</accession>
<evidence type="ECO:0000313" key="2">
    <source>
        <dbReference type="Proteomes" id="UP000004834"/>
    </source>
</evidence>
<dbReference type="RefSeq" id="WP_006262945.1">
    <property type="nucleotide sequence ID" value="NZ_JH590837.1"/>
</dbReference>
<protein>
    <submittedName>
        <fullName evidence="1">Uncharacterized protein</fullName>
    </submittedName>
</protein>
<dbReference type="EMBL" id="AGEE01000008">
    <property type="protein sequence ID" value="EHO13819.1"/>
    <property type="molecule type" value="Genomic_DNA"/>
</dbReference>
<reference evidence="1 2" key="1">
    <citation type="submission" date="2011-11" db="EMBL/GenBank/DDBJ databases">
        <title>The Genome Sequence of Myroides odoratimimus CIP 101113.</title>
        <authorList>
            <person name="Earl A."/>
            <person name="Ward D."/>
            <person name="Feldgarden M."/>
            <person name="Gevers D."/>
            <person name="Huys G."/>
            <person name="Young S.K."/>
            <person name="Zeng Q."/>
            <person name="Gargeya S."/>
            <person name="Fitzgerald M."/>
            <person name="Haas B."/>
            <person name="Abouelleil A."/>
            <person name="Alvarado L."/>
            <person name="Arachchi H.M."/>
            <person name="Berlin A."/>
            <person name="Brown A."/>
            <person name="Chapman S.B."/>
            <person name="Chen Z."/>
            <person name="Dunbar C."/>
            <person name="Freedman E."/>
            <person name="Gearin G."/>
            <person name="Goldberg J."/>
            <person name="Griggs A."/>
            <person name="Gujja S."/>
            <person name="Heiman D."/>
            <person name="Howarth C."/>
            <person name="Larson L."/>
            <person name="Lui A."/>
            <person name="MacDonald P.J.P."/>
            <person name="Montmayeur A."/>
            <person name="Murphy C."/>
            <person name="Neiman D."/>
            <person name="Pearson M."/>
            <person name="Priest M."/>
            <person name="Roberts A."/>
            <person name="Saif S."/>
            <person name="Shea T."/>
            <person name="Shenoy N."/>
            <person name="Sisk P."/>
            <person name="Stolte C."/>
            <person name="Sykes S."/>
            <person name="Wortman J."/>
            <person name="Nusbaum C."/>
            <person name="Birren B."/>
        </authorList>
    </citation>
    <scope>NUCLEOTIDE SEQUENCE [LARGE SCALE GENOMIC DNA]</scope>
    <source>
        <strain evidence="1 2">CIP 101113</strain>
    </source>
</reference>
<dbReference type="Proteomes" id="UP000004834">
    <property type="component" value="Unassembled WGS sequence"/>
</dbReference>
<evidence type="ECO:0000313" key="1">
    <source>
        <dbReference type="EMBL" id="EHO13819.1"/>
    </source>
</evidence>
<name>A0AAV3F5I8_9FLAO</name>